<name>A0A0C3EUZ2_PILCF</name>
<accession>A0A0C3EUZ2</accession>
<dbReference type="AlphaFoldDB" id="A0A0C3EUZ2"/>
<reference evidence="1 2" key="1">
    <citation type="submission" date="2014-04" db="EMBL/GenBank/DDBJ databases">
        <authorList>
            <consortium name="DOE Joint Genome Institute"/>
            <person name="Kuo A."/>
            <person name="Tarkka M."/>
            <person name="Buscot F."/>
            <person name="Kohler A."/>
            <person name="Nagy L.G."/>
            <person name="Floudas D."/>
            <person name="Copeland A."/>
            <person name="Barry K.W."/>
            <person name="Cichocki N."/>
            <person name="Veneault-Fourrey C."/>
            <person name="LaButti K."/>
            <person name="Lindquist E.A."/>
            <person name="Lipzen A."/>
            <person name="Lundell T."/>
            <person name="Morin E."/>
            <person name="Murat C."/>
            <person name="Sun H."/>
            <person name="Tunlid A."/>
            <person name="Henrissat B."/>
            <person name="Grigoriev I.V."/>
            <person name="Hibbett D.S."/>
            <person name="Martin F."/>
            <person name="Nordberg H.P."/>
            <person name="Cantor M.N."/>
            <person name="Hua S.X."/>
        </authorList>
    </citation>
    <scope>NUCLEOTIDE SEQUENCE [LARGE SCALE GENOMIC DNA]</scope>
    <source>
        <strain evidence="1 2">F 1598</strain>
    </source>
</reference>
<dbReference type="HOGENOM" id="CLU_1723084_0_0_1"/>
<proteinExistence type="predicted"/>
<dbReference type="OrthoDB" id="2997372at2759"/>
<reference evidence="2" key="2">
    <citation type="submission" date="2015-01" db="EMBL/GenBank/DDBJ databases">
        <title>Evolutionary Origins and Diversification of the Mycorrhizal Mutualists.</title>
        <authorList>
            <consortium name="DOE Joint Genome Institute"/>
            <consortium name="Mycorrhizal Genomics Consortium"/>
            <person name="Kohler A."/>
            <person name="Kuo A."/>
            <person name="Nagy L.G."/>
            <person name="Floudas D."/>
            <person name="Copeland A."/>
            <person name="Barry K.W."/>
            <person name="Cichocki N."/>
            <person name="Veneault-Fourrey C."/>
            <person name="LaButti K."/>
            <person name="Lindquist E.A."/>
            <person name="Lipzen A."/>
            <person name="Lundell T."/>
            <person name="Morin E."/>
            <person name="Murat C."/>
            <person name="Riley R."/>
            <person name="Ohm R."/>
            <person name="Sun H."/>
            <person name="Tunlid A."/>
            <person name="Henrissat B."/>
            <person name="Grigoriev I.V."/>
            <person name="Hibbett D.S."/>
            <person name="Martin F."/>
        </authorList>
    </citation>
    <scope>NUCLEOTIDE SEQUENCE [LARGE SCALE GENOMIC DNA]</scope>
    <source>
        <strain evidence="2">F 1598</strain>
    </source>
</reference>
<dbReference type="EMBL" id="KN833035">
    <property type="protein sequence ID" value="KIM76355.1"/>
    <property type="molecule type" value="Genomic_DNA"/>
</dbReference>
<evidence type="ECO:0000313" key="2">
    <source>
        <dbReference type="Proteomes" id="UP000054166"/>
    </source>
</evidence>
<dbReference type="Proteomes" id="UP000054166">
    <property type="component" value="Unassembled WGS sequence"/>
</dbReference>
<evidence type="ECO:0000313" key="1">
    <source>
        <dbReference type="EMBL" id="KIM76355.1"/>
    </source>
</evidence>
<sequence>MEKNQVDNTKKTSPSYTTLQLGVWRVIIVNSVIKLPGKESLSVLPLVLAFATEIYTLAPDLVILYVLTKVWSGIQSSLILRTSSHLLTVLEAALVSGKPDGTAIVQAVLAQTLCMTVGSITEWWRTYLASRLQPKVKFYFEELLLRGANLLI</sequence>
<protein>
    <submittedName>
        <fullName evidence="1">Uncharacterized protein</fullName>
    </submittedName>
</protein>
<dbReference type="InParanoid" id="A0A0C3EUZ2"/>
<organism evidence="1 2">
    <name type="scientific">Piloderma croceum (strain F 1598)</name>
    <dbReference type="NCBI Taxonomy" id="765440"/>
    <lineage>
        <taxon>Eukaryota</taxon>
        <taxon>Fungi</taxon>
        <taxon>Dikarya</taxon>
        <taxon>Basidiomycota</taxon>
        <taxon>Agaricomycotina</taxon>
        <taxon>Agaricomycetes</taxon>
        <taxon>Agaricomycetidae</taxon>
        <taxon>Atheliales</taxon>
        <taxon>Atheliaceae</taxon>
        <taxon>Piloderma</taxon>
    </lineage>
</organism>
<gene>
    <name evidence="1" type="ORF">PILCRDRAFT_646733</name>
</gene>
<keyword evidence="2" id="KW-1185">Reference proteome</keyword>